<proteinExistence type="predicted"/>
<organism evidence="1">
    <name type="scientific">Staphylothermus marinus</name>
    <dbReference type="NCBI Taxonomy" id="2280"/>
    <lineage>
        <taxon>Archaea</taxon>
        <taxon>Thermoproteota</taxon>
        <taxon>Thermoprotei</taxon>
        <taxon>Desulfurococcales</taxon>
        <taxon>Desulfurococcaceae</taxon>
        <taxon>Staphylothermus</taxon>
    </lineage>
</organism>
<dbReference type="AlphaFoldDB" id="A0A7C4DB59"/>
<dbReference type="SUPFAM" id="SSF75011">
    <property type="entry name" value="3-carboxy-cis,cis-mucoante lactonizing enzyme"/>
    <property type="match status" value="1"/>
</dbReference>
<evidence type="ECO:0000313" key="1">
    <source>
        <dbReference type="EMBL" id="HGM59393.1"/>
    </source>
</evidence>
<name>A0A7C4DB59_STAMA</name>
<gene>
    <name evidence="1" type="ORF">ENU14_07430</name>
</gene>
<sequence>MVMRKEIIVILAILLIAFAAMVFVSIDRTIRQPEVSGERTETGESVKNFKLVDINISLNRFSSYDDLLDYLNNYLNSVNQFNTVYSGSIEPVVNIIRPLVGAIPKDESSTFNKIESRYSQTNVQVLGIDEPDFVKTNGYLLVVYSIESSKVYIIDLEKDEIVGNISIERDLQLHGLYIVEDYLVIIVSNPIYRILGFTENYPFFNNYDVETFIYVYSIREPENPVLLVNTSVTGLAFDSRLFNKTLYIVTQMPIICPLIPRFNNSYVPVDRIFVLIDKPEYYVTIVALNIVNFNYNVLSFIVNRINWIYMSYSRIYLAITRGFVDLYSVFSETYSELTKYLPNDIAGKINDTISKGDFYSAINILSEYLSQEDERVIANIIDKINSYVMNRFYGDRTIFYLFNIENVNITYKGSFNVEGIILDQFSMEEIDNKYFVVATTSHYYRFLYRVYEGFILENNSTEIDRTESNKWSYVKRIFIYPYITNTTESNNVFVIDTDSLKTIGALRGIALGERIYAARLINKILYLVTFRTIDPLFAIDLSNPENPVILGYLKIPGFSEYLHPLSSDKLLGIGLENRSLKISIFDTSDPKRLSEISKILLNNSYSNVLYDYHGFTIDYDNNRFYIQIYQWNDSKFISGIAVFSYENYELKIVKILEHMHAYRTVYVGDKLYTIGPISVKVFDIHTLDFLKEIQFQSRQEYLTTIEIETYNIR</sequence>
<comment type="caution">
    <text evidence="1">The sequence shown here is derived from an EMBL/GenBank/DDBJ whole genome shotgun (WGS) entry which is preliminary data.</text>
</comment>
<evidence type="ECO:0008006" key="2">
    <source>
        <dbReference type="Google" id="ProtNLM"/>
    </source>
</evidence>
<dbReference type="InterPro" id="IPR019198">
    <property type="entry name" value="Beta_propeller_containing"/>
</dbReference>
<accession>A0A7C4DB59</accession>
<dbReference type="EMBL" id="DTBJ01000061">
    <property type="protein sequence ID" value="HGM59393.1"/>
    <property type="molecule type" value="Genomic_DNA"/>
</dbReference>
<dbReference type="Pfam" id="PF09826">
    <property type="entry name" value="Beta_propel"/>
    <property type="match status" value="1"/>
</dbReference>
<reference evidence="1" key="1">
    <citation type="journal article" date="2020" name="mSystems">
        <title>Genome- and Community-Level Interaction Insights into Carbon Utilization and Element Cycling Functions of Hydrothermarchaeota in Hydrothermal Sediment.</title>
        <authorList>
            <person name="Zhou Z."/>
            <person name="Liu Y."/>
            <person name="Xu W."/>
            <person name="Pan J."/>
            <person name="Luo Z.H."/>
            <person name="Li M."/>
        </authorList>
    </citation>
    <scope>NUCLEOTIDE SEQUENCE [LARGE SCALE GENOMIC DNA]</scope>
    <source>
        <strain evidence="1">SpSt-642</strain>
    </source>
</reference>
<protein>
    <recommendedName>
        <fullName evidence="2">Beta-propeller domain-containing protein</fullName>
    </recommendedName>
</protein>